<protein>
    <submittedName>
        <fullName evidence="1">Uncharacterized protein</fullName>
    </submittedName>
</protein>
<dbReference type="EMBL" id="BGZK01000416">
    <property type="protein sequence ID" value="GBP42362.1"/>
    <property type="molecule type" value="Genomic_DNA"/>
</dbReference>
<sequence length="91" mass="10015">MCIVVPKTISSHASETSGRTITAAQGQSWSYGLTIPKYVALTRVEWGPGSSRTTSSAEWSRTDTGLYAITDPLDEFNPRKAYMQMNPDQLT</sequence>
<gene>
    <name evidence="1" type="ORF">EVAR_29621_1</name>
</gene>
<evidence type="ECO:0000313" key="2">
    <source>
        <dbReference type="Proteomes" id="UP000299102"/>
    </source>
</evidence>
<name>A0A4C1VVE0_EUMVA</name>
<reference evidence="1 2" key="1">
    <citation type="journal article" date="2019" name="Commun. Biol.">
        <title>The bagworm genome reveals a unique fibroin gene that provides high tensile strength.</title>
        <authorList>
            <person name="Kono N."/>
            <person name="Nakamura H."/>
            <person name="Ohtoshi R."/>
            <person name="Tomita M."/>
            <person name="Numata K."/>
            <person name="Arakawa K."/>
        </authorList>
    </citation>
    <scope>NUCLEOTIDE SEQUENCE [LARGE SCALE GENOMIC DNA]</scope>
</reference>
<dbReference type="AlphaFoldDB" id="A0A4C1VVE0"/>
<proteinExistence type="predicted"/>
<accession>A0A4C1VVE0</accession>
<organism evidence="1 2">
    <name type="scientific">Eumeta variegata</name>
    <name type="common">Bagworm moth</name>
    <name type="synonym">Eumeta japonica</name>
    <dbReference type="NCBI Taxonomy" id="151549"/>
    <lineage>
        <taxon>Eukaryota</taxon>
        <taxon>Metazoa</taxon>
        <taxon>Ecdysozoa</taxon>
        <taxon>Arthropoda</taxon>
        <taxon>Hexapoda</taxon>
        <taxon>Insecta</taxon>
        <taxon>Pterygota</taxon>
        <taxon>Neoptera</taxon>
        <taxon>Endopterygota</taxon>
        <taxon>Lepidoptera</taxon>
        <taxon>Glossata</taxon>
        <taxon>Ditrysia</taxon>
        <taxon>Tineoidea</taxon>
        <taxon>Psychidae</taxon>
        <taxon>Oiketicinae</taxon>
        <taxon>Eumeta</taxon>
    </lineage>
</organism>
<comment type="caution">
    <text evidence="1">The sequence shown here is derived from an EMBL/GenBank/DDBJ whole genome shotgun (WGS) entry which is preliminary data.</text>
</comment>
<dbReference type="Proteomes" id="UP000299102">
    <property type="component" value="Unassembled WGS sequence"/>
</dbReference>
<evidence type="ECO:0000313" key="1">
    <source>
        <dbReference type="EMBL" id="GBP42362.1"/>
    </source>
</evidence>
<keyword evidence="2" id="KW-1185">Reference proteome</keyword>